<gene>
    <name evidence="1" type="ORF">F0357_17445</name>
</gene>
<dbReference type="RefSeq" id="WP_153485056.1">
    <property type="nucleotide sequence ID" value="NZ_VWNA01000001.1"/>
</dbReference>
<keyword evidence="2" id="KW-1185">Reference proteome</keyword>
<evidence type="ECO:0000313" key="2">
    <source>
        <dbReference type="Proteomes" id="UP000332515"/>
    </source>
</evidence>
<accession>A0A6A7Y8U7</accession>
<dbReference type="AlphaFoldDB" id="A0A6A7Y8U7"/>
<reference evidence="1 2" key="1">
    <citation type="submission" date="2019-09" db="EMBL/GenBank/DDBJ databases">
        <title>Segnochrobactrum spirostomi gen. nov., sp. nov., isolated from the ciliate Spirostomum cf. yagiui and description of a novel family, Segnochrobactraceae fam. nov. within the order Rhizobiales of the class Alphaproteobacteria.</title>
        <authorList>
            <person name="Akter S."/>
            <person name="Shazib S.U.A."/>
            <person name="Shin M.K."/>
        </authorList>
    </citation>
    <scope>NUCLEOTIDE SEQUENCE [LARGE SCALE GENOMIC DNA]</scope>
    <source>
        <strain evidence="1 2">Sp-1</strain>
    </source>
</reference>
<dbReference type="Proteomes" id="UP000332515">
    <property type="component" value="Unassembled WGS sequence"/>
</dbReference>
<comment type="caution">
    <text evidence="1">The sequence shown here is derived from an EMBL/GenBank/DDBJ whole genome shotgun (WGS) entry which is preliminary data.</text>
</comment>
<evidence type="ECO:0008006" key="3">
    <source>
        <dbReference type="Google" id="ProtNLM"/>
    </source>
</evidence>
<evidence type="ECO:0000313" key="1">
    <source>
        <dbReference type="EMBL" id="MQT14401.1"/>
    </source>
</evidence>
<organism evidence="1 2">
    <name type="scientific">Segnochrobactrum spirostomi</name>
    <dbReference type="NCBI Taxonomy" id="2608987"/>
    <lineage>
        <taxon>Bacteria</taxon>
        <taxon>Pseudomonadati</taxon>
        <taxon>Pseudomonadota</taxon>
        <taxon>Alphaproteobacteria</taxon>
        <taxon>Hyphomicrobiales</taxon>
        <taxon>Segnochrobactraceae</taxon>
        <taxon>Segnochrobactrum</taxon>
    </lineage>
</organism>
<sequence>MTFTETLARDRRRLILEHLAAAPEHALGMDVLAVMVGESRQAAYRDLVYADIERLADHGLVRIEELPSAIGPQREVRATALGLDVAGGRAHPFVASKLPGY</sequence>
<proteinExistence type="predicted"/>
<name>A0A6A7Y8U7_9HYPH</name>
<dbReference type="EMBL" id="VWNA01000001">
    <property type="protein sequence ID" value="MQT14401.1"/>
    <property type="molecule type" value="Genomic_DNA"/>
</dbReference>
<protein>
    <recommendedName>
        <fullName evidence="3">ArsR family transcriptional regulator</fullName>
    </recommendedName>
</protein>